<dbReference type="Pfam" id="PF03439">
    <property type="entry name" value="Spt5-NGN"/>
    <property type="match status" value="1"/>
</dbReference>
<dbReference type="Proteomes" id="UP000518752">
    <property type="component" value="Unassembled WGS sequence"/>
</dbReference>
<proteinExistence type="predicted"/>
<dbReference type="Gene3D" id="2.130.10.10">
    <property type="entry name" value="YVTN repeat-like/Quinoprotein amine dehydrogenase"/>
    <property type="match status" value="1"/>
</dbReference>
<feature type="region of interest" description="Disordered" evidence="1">
    <location>
        <begin position="377"/>
        <end position="413"/>
    </location>
</feature>
<evidence type="ECO:0000313" key="3">
    <source>
        <dbReference type="EMBL" id="KAF5374540.1"/>
    </source>
</evidence>
<gene>
    <name evidence="3" type="ORF">D9757_012402</name>
</gene>
<evidence type="ECO:0000313" key="4">
    <source>
        <dbReference type="Proteomes" id="UP000518752"/>
    </source>
</evidence>
<organism evidence="3 4">
    <name type="scientific">Collybiopsis confluens</name>
    <dbReference type="NCBI Taxonomy" id="2823264"/>
    <lineage>
        <taxon>Eukaryota</taxon>
        <taxon>Fungi</taxon>
        <taxon>Dikarya</taxon>
        <taxon>Basidiomycota</taxon>
        <taxon>Agaricomycotina</taxon>
        <taxon>Agaricomycetes</taxon>
        <taxon>Agaricomycetidae</taxon>
        <taxon>Agaricales</taxon>
        <taxon>Marasmiineae</taxon>
        <taxon>Omphalotaceae</taxon>
        <taxon>Collybiopsis</taxon>
    </lineage>
</organism>
<dbReference type="SUPFAM" id="SSF63829">
    <property type="entry name" value="Calcium-dependent phosphotriesterase"/>
    <property type="match status" value="1"/>
</dbReference>
<dbReference type="EMBL" id="JAACJN010000101">
    <property type="protein sequence ID" value="KAF5374540.1"/>
    <property type="molecule type" value="Genomic_DNA"/>
</dbReference>
<reference evidence="3 4" key="1">
    <citation type="journal article" date="2020" name="ISME J.">
        <title>Uncovering the hidden diversity of litter-decomposition mechanisms in mushroom-forming fungi.</title>
        <authorList>
            <person name="Floudas D."/>
            <person name="Bentzer J."/>
            <person name="Ahren D."/>
            <person name="Johansson T."/>
            <person name="Persson P."/>
            <person name="Tunlid A."/>
        </authorList>
    </citation>
    <scope>NUCLEOTIDE SEQUENCE [LARGE SCALE GENOMIC DNA]</scope>
    <source>
        <strain evidence="3 4">CBS 406.79</strain>
    </source>
</reference>
<dbReference type="GO" id="GO:0006354">
    <property type="term" value="P:DNA-templated transcription elongation"/>
    <property type="evidence" value="ECO:0007669"/>
    <property type="project" value="InterPro"/>
</dbReference>
<dbReference type="InterPro" id="IPR018391">
    <property type="entry name" value="PQQ_b-propeller_rpt"/>
</dbReference>
<dbReference type="InterPro" id="IPR036735">
    <property type="entry name" value="NGN_dom_sf"/>
</dbReference>
<dbReference type="Gene3D" id="3.30.70.940">
    <property type="entry name" value="NusG, N-terminal domain"/>
    <property type="match status" value="1"/>
</dbReference>
<dbReference type="OrthoDB" id="2654453at2759"/>
<protein>
    <recommendedName>
        <fullName evidence="2">NGN domain-containing protein</fullName>
    </recommendedName>
</protein>
<dbReference type="InterPro" id="IPR005100">
    <property type="entry name" value="NGN-domain"/>
</dbReference>
<evidence type="ECO:0000256" key="1">
    <source>
        <dbReference type="SAM" id="MobiDB-lite"/>
    </source>
</evidence>
<keyword evidence="4" id="KW-1185">Reference proteome</keyword>
<accession>A0A8H5LYC3</accession>
<comment type="caution">
    <text evidence="3">The sequence shown here is derived from an EMBL/GenBank/DDBJ whole genome shotgun (WGS) entry which is preliminary data.</text>
</comment>
<feature type="compositionally biased region" description="Polar residues" evidence="1">
    <location>
        <begin position="403"/>
        <end position="413"/>
    </location>
</feature>
<dbReference type="SMART" id="SM00564">
    <property type="entry name" value="PQQ"/>
    <property type="match status" value="1"/>
</dbReference>
<evidence type="ECO:0000259" key="2">
    <source>
        <dbReference type="Pfam" id="PF03439"/>
    </source>
</evidence>
<name>A0A8H5LYC3_9AGAR</name>
<feature type="domain" description="NGN" evidence="2">
    <location>
        <begin position="468"/>
        <end position="543"/>
    </location>
</feature>
<sequence length="569" mass="63114">MKIFRNNSVSLSSEHHRYTLRGLLKGQHGAVSCVATHPLGTFVASGGEAGTTVWHLPSAKAIPGPTGASDRGITTAIVWLMRPDDEEEGLAYGTEHGYLCIWKKNKDGHGFTEIFCDRLVGGADGAEVSGMAYDTSSGQLAVVHRAEAVHRFLIDVGMIPRVIKSVTIAKHWPQAVAFGQVGIKGPELWSFGREDGVIYILNDEGRILRSKTTGMVIGHAVLNAKDDAVILDDVSQGVALMKLAGTERVKTFEVPHREQRSRNVAFQDGTSTIIVGSDHGKVYAFDRRTGEVIDTIYIGLKDWVQSISTVDLDGIPLIVVGRSGENIGTTELQVWQKVVAAPVGGSAARKEEGRWLLLILLSCILVFENILKNEEESEAQLDSDEDCSEDEGEERQGNETFIPASSSTSTLQKNSVHIDNLVERIEERYVKRSANHTQTQAVGELRVGDEEDRLPFGHLWLKERDWLLWRVKCTPGKEYFIIYELMMRHNTLSDELRSAFYNPRDVGYIYLEANFTKSNISSLREVLREFSDLKLSSLGIVPEVDLKRCLTIGSNFRQVFASGQWVSIN</sequence>
<dbReference type="AlphaFoldDB" id="A0A8H5LYC3"/>
<dbReference type="InterPro" id="IPR015943">
    <property type="entry name" value="WD40/YVTN_repeat-like_dom_sf"/>
</dbReference>
<feature type="compositionally biased region" description="Acidic residues" evidence="1">
    <location>
        <begin position="377"/>
        <end position="393"/>
    </location>
</feature>